<dbReference type="NCBIfam" id="NF009233">
    <property type="entry name" value="PRK12583.1"/>
    <property type="match status" value="1"/>
</dbReference>
<sequence>MVRGESQELSHVVGASAPPLIEKTIGAMLADAAARDPDGEALVVRHQGVRLTWAELKQRSDAVACGLLAAGVRPGDRVGIWAPNCAEWTILQFATATAGMILVTINPAYRTSELAYALKKVGCCALIAAKQHKTSDYVAMLRELLPELETATPGLLIARNLPELRLVATIGDDASAGCLSFNALEAEITPALAAIPVDASDAVNIQFTSGTTGFPKGATLTHRNILNNGYFVGAGIGLSKADRVCIPVPLYHCFGMVMGNLACLTHGATMVYPAESFDPMAVLETVADERCTALYGVPTMFIAVLGRPEFDSFDVSSLRTGIMAGSPCPVATMREVIDRLGMHQVTIAYGMTETSPVSFQSAMDDPIEERVSTVGRVQPHLEVKIVGPDGETLPRGEAGELCTRGYSVMQGYWDDAARTAEAIDDDGWMHTGDIATIDEKGYCRITGRIKDMVIRGGENIYPREIEEFLLTHPHIADAQVIGVPDDRYGEELCAWVMTRGGAQLSEDEVRDHCRGSIAHYKVPRYIRFVEAFPMTITGKVQKFAMRETMIAELKG</sequence>
<protein>
    <recommendedName>
        <fullName evidence="5">3-methylmercaptopropionyl-CoA ligase</fullName>
        <ecNumber evidence="4">6.2.1.44</ecNumber>
    </recommendedName>
</protein>
<keyword evidence="9" id="KW-1185">Reference proteome</keyword>
<proteinExistence type="inferred from homology"/>
<dbReference type="Pfam" id="PF13193">
    <property type="entry name" value="AMP-binding_C"/>
    <property type="match status" value="1"/>
</dbReference>
<organism evidence="8 9">
    <name type="scientific">Sphingosinicella soli</name>
    <dbReference type="NCBI Taxonomy" id="333708"/>
    <lineage>
        <taxon>Bacteria</taxon>
        <taxon>Pseudomonadati</taxon>
        <taxon>Pseudomonadota</taxon>
        <taxon>Alphaproteobacteria</taxon>
        <taxon>Sphingomonadales</taxon>
        <taxon>Sphingosinicellaceae</taxon>
        <taxon>Sphingosinicella</taxon>
    </lineage>
</organism>
<dbReference type="GO" id="GO:0031956">
    <property type="term" value="F:medium-chain fatty acid-CoA ligase activity"/>
    <property type="evidence" value="ECO:0007669"/>
    <property type="project" value="TreeGrafter"/>
</dbReference>
<evidence type="ECO:0000259" key="6">
    <source>
        <dbReference type="Pfam" id="PF00501"/>
    </source>
</evidence>
<dbReference type="InterPro" id="IPR042099">
    <property type="entry name" value="ANL_N_sf"/>
</dbReference>
<keyword evidence="2 8" id="KW-0436">Ligase</keyword>
<evidence type="ECO:0000256" key="5">
    <source>
        <dbReference type="ARBA" id="ARBA00067668"/>
    </source>
</evidence>
<dbReference type="EMBL" id="JACHNZ010000004">
    <property type="protein sequence ID" value="MBB4630982.1"/>
    <property type="molecule type" value="Genomic_DNA"/>
</dbReference>
<dbReference type="SUPFAM" id="SSF56801">
    <property type="entry name" value="Acetyl-CoA synthetase-like"/>
    <property type="match status" value="1"/>
</dbReference>
<evidence type="ECO:0000313" key="8">
    <source>
        <dbReference type="EMBL" id="MBB4630982.1"/>
    </source>
</evidence>
<dbReference type="Pfam" id="PF00501">
    <property type="entry name" value="AMP-binding"/>
    <property type="match status" value="1"/>
</dbReference>
<evidence type="ECO:0000313" key="9">
    <source>
        <dbReference type="Proteomes" id="UP000566324"/>
    </source>
</evidence>
<dbReference type="GO" id="GO:0006631">
    <property type="term" value="P:fatty acid metabolic process"/>
    <property type="evidence" value="ECO:0007669"/>
    <property type="project" value="TreeGrafter"/>
</dbReference>
<accession>A0A7W7F5X3</accession>
<feature type="domain" description="AMP-binding enzyme C-terminal" evidence="7">
    <location>
        <begin position="464"/>
        <end position="539"/>
    </location>
</feature>
<dbReference type="InterPro" id="IPR025110">
    <property type="entry name" value="AMP-bd_C"/>
</dbReference>
<gene>
    <name evidence="8" type="ORF">GGQ98_000587</name>
</gene>
<comment type="similarity">
    <text evidence="1">Belongs to the ATP-dependent AMP-binding enzyme family.</text>
</comment>
<dbReference type="InterPro" id="IPR045851">
    <property type="entry name" value="AMP-bd_C_sf"/>
</dbReference>
<evidence type="ECO:0000259" key="7">
    <source>
        <dbReference type="Pfam" id="PF13193"/>
    </source>
</evidence>
<dbReference type="CDD" id="cd05917">
    <property type="entry name" value="FACL_like_2"/>
    <property type="match status" value="1"/>
</dbReference>
<dbReference type="Gene3D" id="3.40.50.12780">
    <property type="entry name" value="N-terminal domain of ligase-like"/>
    <property type="match status" value="1"/>
</dbReference>
<dbReference type="EC" id="6.2.1.44" evidence="4"/>
<evidence type="ECO:0000256" key="2">
    <source>
        <dbReference type="ARBA" id="ARBA00022598"/>
    </source>
</evidence>
<dbReference type="FunFam" id="3.40.50.12780:FF:000003">
    <property type="entry name" value="Long-chain-fatty-acid--CoA ligase FadD"/>
    <property type="match status" value="1"/>
</dbReference>
<dbReference type="PANTHER" id="PTHR43201:SF5">
    <property type="entry name" value="MEDIUM-CHAIN ACYL-COA LIGASE ACSF2, MITOCHONDRIAL"/>
    <property type="match status" value="1"/>
</dbReference>
<dbReference type="FunFam" id="3.30.300.30:FF:000008">
    <property type="entry name" value="2,3-dihydroxybenzoate-AMP ligase"/>
    <property type="match status" value="1"/>
</dbReference>
<dbReference type="PANTHER" id="PTHR43201">
    <property type="entry name" value="ACYL-COA SYNTHETASE"/>
    <property type="match status" value="1"/>
</dbReference>
<dbReference type="AlphaFoldDB" id="A0A7W7F5X3"/>
<evidence type="ECO:0000256" key="4">
    <source>
        <dbReference type="ARBA" id="ARBA00066616"/>
    </source>
</evidence>
<dbReference type="Proteomes" id="UP000566324">
    <property type="component" value="Unassembled WGS sequence"/>
</dbReference>
<feature type="domain" description="AMP-dependent synthetase/ligase" evidence="6">
    <location>
        <begin position="30"/>
        <end position="413"/>
    </location>
</feature>
<dbReference type="InterPro" id="IPR000873">
    <property type="entry name" value="AMP-dep_synth/lig_dom"/>
</dbReference>
<evidence type="ECO:0000256" key="1">
    <source>
        <dbReference type="ARBA" id="ARBA00006432"/>
    </source>
</evidence>
<reference evidence="8 9" key="1">
    <citation type="submission" date="2020-08" db="EMBL/GenBank/DDBJ databases">
        <title>Genomic Encyclopedia of Type Strains, Phase IV (KMG-IV): sequencing the most valuable type-strain genomes for metagenomic binning, comparative biology and taxonomic classification.</title>
        <authorList>
            <person name="Goeker M."/>
        </authorList>
    </citation>
    <scope>NUCLEOTIDE SEQUENCE [LARGE SCALE GENOMIC DNA]</scope>
    <source>
        <strain evidence="8 9">DSM 17328</strain>
    </source>
</reference>
<comment type="caution">
    <text evidence="8">The sequence shown here is derived from an EMBL/GenBank/DDBJ whole genome shotgun (WGS) entry which is preliminary data.</text>
</comment>
<dbReference type="Gene3D" id="3.30.300.30">
    <property type="match status" value="1"/>
</dbReference>
<dbReference type="RefSeq" id="WP_184064842.1">
    <property type="nucleotide sequence ID" value="NZ_JACHNZ010000004.1"/>
</dbReference>
<dbReference type="InterPro" id="IPR020845">
    <property type="entry name" value="AMP-binding_CS"/>
</dbReference>
<comment type="catalytic activity">
    <reaction evidence="3">
        <text>3-(methylsulfanyl)propanoate + ATP + CoA = 3-(methylsulfanyl)propanoyl-CoA + AMP + diphosphate</text>
        <dbReference type="Rhea" id="RHEA:43052"/>
        <dbReference type="ChEBI" id="CHEBI:30616"/>
        <dbReference type="ChEBI" id="CHEBI:33019"/>
        <dbReference type="ChEBI" id="CHEBI:49016"/>
        <dbReference type="ChEBI" id="CHEBI:57287"/>
        <dbReference type="ChEBI" id="CHEBI:82815"/>
        <dbReference type="ChEBI" id="CHEBI:456215"/>
        <dbReference type="EC" id="6.2.1.44"/>
    </reaction>
    <physiologicalReaction direction="left-to-right" evidence="3">
        <dbReference type="Rhea" id="RHEA:43053"/>
    </physiologicalReaction>
</comment>
<evidence type="ECO:0000256" key="3">
    <source>
        <dbReference type="ARBA" id="ARBA00051915"/>
    </source>
</evidence>
<dbReference type="PROSITE" id="PS00455">
    <property type="entry name" value="AMP_BINDING"/>
    <property type="match status" value="1"/>
</dbReference>
<name>A0A7W7F5X3_9SPHN</name>